<accession>A0A0F9SIG8</accession>
<evidence type="ECO:0000313" key="1">
    <source>
        <dbReference type="EMBL" id="KKN36736.1"/>
    </source>
</evidence>
<name>A0A0F9SIG8_9ZZZZ</name>
<dbReference type="AlphaFoldDB" id="A0A0F9SIG8"/>
<sequence length="155" mass="18261">MGKRTSKKDKKITLIDVKEPMNISELFEKRNKFWDRLMRKVRNNSQVGEFHLPIVEDFPARLDEHAIERGYLRDYFVGYTGQARCSHIPPGFTGRCSICKLLLTEKFPEDFPTEWRICCFCLRIAKVFTQKHEVTFHGWGELKINKIKKLINLVG</sequence>
<organism evidence="1">
    <name type="scientific">marine sediment metagenome</name>
    <dbReference type="NCBI Taxonomy" id="412755"/>
    <lineage>
        <taxon>unclassified sequences</taxon>
        <taxon>metagenomes</taxon>
        <taxon>ecological metagenomes</taxon>
    </lineage>
</organism>
<dbReference type="EMBL" id="LAZR01001945">
    <property type="protein sequence ID" value="KKN36736.1"/>
    <property type="molecule type" value="Genomic_DNA"/>
</dbReference>
<protein>
    <submittedName>
        <fullName evidence="1">Uncharacterized protein</fullName>
    </submittedName>
</protein>
<comment type="caution">
    <text evidence="1">The sequence shown here is derived from an EMBL/GenBank/DDBJ whole genome shotgun (WGS) entry which is preliminary data.</text>
</comment>
<reference evidence="1" key="1">
    <citation type="journal article" date="2015" name="Nature">
        <title>Complex archaea that bridge the gap between prokaryotes and eukaryotes.</title>
        <authorList>
            <person name="Spang A."/>
            <person name="Saw J.H."/>
            <person name="Jorgensen S.L."/>
            <person name="Zaremba-Niedzwiedzka K."/>
            <person name="Martijn J."/>
            <person name="Lind A.E."/>
            <person name="van Eijk R."/>
            <person name="Schleper C."/>
            <person name="Guy L."/>
            <person name="Ettema T.J."/>
        </authorList>
    </citation>
    <scope>NUCLEOTIDE SEQUENCE</scope>
</reference>
<gene>
    <name evidence="1" type="ORF">LCGC14_0770420</name>
</gene>
<proteinExistence type="predicted"/>